<sequence>MSQAATFNEVDWARLSASEKKVLTTLNRYGFGNISSEPLTSAAGVGQRSVDMLIEKGLAVEDEPGLHGRHFKLTDKGILASYWIGGCRMRVYS</sequence>
<evidence type="ECO:0000313" key="1">
    <source>
        <dbReference type="EMBL" id="QDA35769.1"/>
    </source>
</evidence>
<evidence type="ECO:0000313" key="2">
    <source>
        <dbReference type="Proteomes" id="UP000296374"/>
    </source>
</evidence>
<dbReference type="AlphaFoldDB" id="A0A4Y5SQZ7"/>
<name>A0A4Y5SQZ7_9RHOB</name>
<dbReference type="RefSeq" id="WP_139615592.1">
    <property type="nucleotide sequence ID" value="NZ_CP040759.1"/>
</dbReference>
<keyword evidence="1" id="KW-0614">Plasmid</keyword>
<gene>
    <name evidence="1" type="ORF">E4191_16520</name>
</gene>
<dbReference type="EMBL" id="CP040759">
    <property type="protein sequence ID" value="QDA35769.1"/>
    <property type="molecule type" value="Genomic_DNA"/>
</dbReference>
<reference evidence="2" key="1">
    <citation type="submission" date="2019-05" db="EMBL/GenBank/DDBJ databases">
        <title>Tamlana fucoidanivorans sp. nov., isolated from the surface of algae collected from Fujian province in China.</title>
        <authorList>
            <person name="Li J."/>
        </authorList>
    </citation>
    <scope>NUCLEOTIDE SEQUENCE [LARGE SCALE GENOMIC DNA]</scope>
    <source>
        <strain evidence="2">2251</strain>
        <plasmid evidence="2">unnamed8</plasmid>
    </source>
</reference>
<dbReference type="KEGG" id="plia:E4191_16520"/>
<organism evidence="1 2">
    <name type="scientific">Paracoccus liaowanqingii</name>
    <dbReference type="NCBI Taxonomy" id="2560053"/>
    <lineage>
        <taxon>Bacteria</taxon>
        <taxon>Pseudomonadati</taxon>
        <taxon>Pseudomonadota</taxon>
        <taxon>Alphaproteobacteria</taxon>
        <taxon>Rhodobacterales</taxon>
        <taxon>Paracoccaceae</taxon>
        <taxon>Paracoccus</taxon>
    </lineage>
</organism>
<evidence type="ECO:0008006" key="3">
    <source>
        <dbReference type="Google" id="ProtNLM"/>
    </source>
</evidence>
<geneLocation type="plasmid" evidence="1 2">
    <name>unnamed8</name>
</geneLocation>
<proteinExistence type="predicted"/>
<protein>
    <recommendedName>
        <fullName evidence="3">MarR family transcriptional regulator</fullName>
    </recommendedName>
</protein>
<dbReference type="Proteomes" id="UP000296374">
    <property type="component" value="Plasmid unnamed8"/>
</dbReference>
<accession>A0A4Y5SQZ7</accession>